<evidence type="ECO:0000313" key="2">
    <source>
        <dbReference type="Proteomes" id="UP000011115"/>
    </source>
</evidence>
<keyword evidence="2" id="KW-1185">Reference proteome</keyword>
<dbReference type="Gramene" id="PGSC0003DMT400007257">
    <property type="protein sequence ID" value="PGSC0003DMT400007257"/>
    <property type="gene ID" value="PGSC0003DMG402002797"/>
</dbReference>
<protein>
    <submittedName>
        <fullName evidence="1">2-deoxyglucose-6-phosphate phosphatase</fullName>
    </submittedName>
</protein>
<name>M0ZSP9_SOLTU</name>
<dbReference type="EnsemblPlants" id="PGSC0003DMT400007257">
    <property type="protein sequence ID" value="PGSC0003DMT400007257"/>
    <property type="gene ID" value="PGSC0003DMG402002797"/>
</dbReference>
<dbReference type="AlphaFoldDB" id="M0ZSP9"/>
<dbReference type="OrthoDB" id="273823at2759"/>
<gene>
    <name evidence="1" type="primary">LOC102583373</name>
</gene>
<reference evidence="2" key="1">
    <citation type="journal article" date="2011" name="Nature">
        <title>Genome sequence and analysis of the tuber crop potato.</title>
        <authorList>
            <consortium name="The Potato Genome Sequencing Consortium"/>
        </authorList>
    </citation>
    <scope>NUCLEOTIDE SEQUENCE [LARGE SCALE GENOMIC DNA]</scope>
    <source>
        <strain evidence="2">cv. DM1-3 516 R44</strain>
    </source>
</reference>
<dbReference type="HOGENOM" id="CLU_3091051_0_0_1"/>
<evidence type="ECO:0000313" key="1">
    <source>
        <dbReference type="EnsemblPlants" id="PGSC0003DMT400007257"/>
    </source>
</evidence>
<organism evidence="1 2">
    <name type="scientific">Solanum tuberosum</name>
    <name type="common">Potato</name>
    <dbReference type="NCBI Taxonomy" id="4113"/>
    <lineage>
        <taxon>Eukaryota</taxon>
        <taxon>Viridiplantae</taxon>
        <taxon>Streptophyta</taxon>
        <taxon>Embryophyta</taxon>
        <taxon>Tracheophyta</taxon>
        <taxon>Spermatophyta</taxon>
        <taxon>Magnoliopsida</taxon>
        <taxon>eudicotyledons</taxon>
        <taxon>Gunneridae</taxon>
        <taxon>Pentapetalae</taxon>
        <taxon>asterids</taxon>
        <taxon>lamiids</taxon>
        <taxon>Solanales</taxon>
        <taxon>Solanaceae</taxon>
        <taxon>Solanoideae</taxon>
        <taxon>Solaneae</taxon>
        <taxon>Solanum</taxon>
    </lineage>
</organism>
<accession>M0ZSP9</accession>
<dbReference type="ExpressionAtlas" id="M0ZSP9">
    <property type="expression patterns" value="baseline"/>
</dbReference>
<reference evidence="1" key="2">
    <citation type="submission" date="2015-06" db="UniProtKB">
        <authorList>
            <consortium name="EnsemblPlants"/>
        </authorList>
    </citation>
    <scope>IDENTIFICATION</scope>
    <source>
        <strain evidence="1">DM1-3 516 R44</strain>
    </source>
</reference>
<sequence length="52" mass="6224">MPGRLTENDKEPYIEASKLDKERYIRERLLMNSIRTKKLQQIQTCTGVWSRV</sequence>
<dbReference type="Proteomes" id="UP000011115">
    <property type="component" value="Unassembled WGS sequence"/>
</dbReference>
<proteinExistence type="predicted"/>